<keyword evidence="13 16" id="KW-0173">Coenzyme A biosynthesis</keyword>
<keyword evidence="12 16" id="KW-0630">Potassium</keyword>
<feature type="binding site" evidence="16">
    <location>
        <begin position="18"/>
        <end position="25"/>
    </location>
    <ligand>
        <name>ATP</name>
        <dbReference type="ChEBI" id="CHEBI:30616"/>
    </ligand>
</feature>
<dbReference type="GO" id="GO:0005524">
    <property type="term" value="F:ATP binding"/>
    <property type="evidence" value="ECO:0007669"/>
    <property type="project" value="UniProtKB-UniRule"/>
</dbReference>
<dbReference type="SUPFAM" id="SSF53067">
    <property type="entry name" value="Actin-like ATPase domain"/>
    <property type="match status" value="2"/>
</dbReference>
<dbReference type="GO" id="GO:0005737">
    <property type="term" value="C:cytoplasm"/>
    <property type="evidence" value="ECO:0007669"/>
    <property type="project" value="UniProtKB-SubCell"/>
</dbReference>
<comment type="pathway">
    <text evidence="4 16">Cofactor biosynthesis; coenzyme A biosynthesis; CoA from (R)-pantothenate: step 1/5.</text>
</comment>
<comment type="subunit">
    <text evidence="5 16">Homodimer.</text>
</comment>
<feature type="binding site" evidence="16">
    <location>
        <position position="100"/>
    </location>
    <ligand>
        <name>substrate</name>
    </ligand>
</feature>
<keyword evidence="10 16" id="KW-0418">Kinase</keyword>
<feature type="binding site" evidence="16">
    <location>
        <position position="129"/>
    </location>
    <ligand>
        <name>K(+)</name>
        <dbReference type="ChEBI" id="CHEBI:29103"/>
    </ligand>
</feature>
<keyword evidence="7 16" id="KW-0963">Cytoplasm</keyword>
<evidence type="ECO:0000256" key="4">
    <source>
        <dbReference type="ARBA" id="ARBA00005225"/>
    </source>
</evidence>
<dbReference type="NCBIfam" id="TIGR00671">
    <property type="entry name" value="baf"/>
    <property type="match status" value="1"/>
</dbReference>
<evidence type="ECO:0000256" key="9">
    <source>
        <dbReference type="ARBA" id="ARBA00022741"/>
    </source>
</evidence>
<evidence type="ECO:0000256" key="6">
    <source>
        <dbReference type="ARBA" id="ARBA00012102"/>
    </source>
</evidence>
<dbReference type="HAMAP" id="MF_01274">
    <property type="entry name" value="Pantothen_kinase_3"/>
    <property type="match status" value="1"/>
</dbReference>
<evidence type="ECO:0000256" key="5">
    <source>
        <dbReference type="ARBA" id="ARBA00011738"/>
    </source>
</evidence>
<evidence type="ECO:0000256" key="14">
    <source>
        <dbReference type="ARBA" id="ARBA00038036"/>
    </source>
</evidence>
<dbReference type="PANTHER" id="PTHR34265:SF1">
    <property type="entry name" value="TYPE III PANTOTHENATE KINASE"/>
    <property type="match status" value="1"/>
</dbReference>
<keyword evidence="9 16" id="KW-0547">Nucleotide-binding</keyword>
<reference evidence="17 18" key="1">
    <citation type="submission" date="2016-11" db="EMBL/GenBank/DDBJ databases">
        <authorList>
            <person name="Jaros S."/>
            <person name="Januszkiewicz K."/>
            <person name="Wedrychowicz H."/>
        </authorList>
    </citation>
    <scope>NUCLEOTIDE SEQUENCE [LARGE SCALE GENOMIC DNA]</scope>
    <source>
        <strain evidence="17 18">DSM 18772</strain>
    </source>
</reference>
<feature type="binding site" evidence="16">
    <location>
        <begin position="107"/>
        <end position="110"/>
    </location>
    <ligand>
        <name>substrate</name>
    </ligand>
</feature>
<dbReference type="GO" id="GO:0046872">
    <property type="term" value="F:metal ion binding"/>
    <property type="evidence" value="ECO:0007669"/>
    <property type="project" value="UniProtKB-KW"/>
</dbReference>
<evidence type="ECO:0000256" key="10">
    <source>
        <dbReference type="ARBA" id="ARBA00022777"/>
    </source>
</evidence>
<evidence type="ECO:0000313" key="17">
    <source>
        <dbReference type="EMBL" id="SHJ92665.1"/>
    </source>
</evidence>
<dbReference type="GO" id="GO:0015937">
    <property type="term" value="P:coenzyme A biosynthetic process"/>
    <property type="evidence" value="ECO:0007669"/>
    <property type="project" value="UniProtKB-UniRule"/>
</dbReference>
<proteinExistence type="inferred from homology"/>
<evidence type="ECO:0000256" key="8">
    <source>
        <dbReference type="ARBA" id="ARBA00022679"/>
    </source>
</evidence>
<evidence type="ECO:0000256" key="12">
    <source>
        <dbReference type="ARBA" id="ARBA00022958"/>
    </source>
</evidence>
<protein>
    <recommendedName>
        <fullName evidence="15 16">Type III pantothenate kinase</fullName>
        <ecNumber evidence="6 16">2.7.1.33</ecNumber>
    </recommendedName>
    <alternativeName>
        <fullName evidence="16">PanK-III</fullName>
    </alternativeName>
    <alternativeName>
        <fullName evidence="16">Pantothenic acid kinase</fullName>
    </alternativeName>
</protein>
<comment type="catalytic activity">
    <reaction evidence="1 16">
        <text>(R)-pantothenate + ATP = (R)-4'-phosphopantothenate + ADP + H(+)</text>
        <dbReference type="Rhea" id="RHEA:16373"/>
        <dbReference type="ChEBI" id="CHEBI:10986"/>
        <dbReference type="ChEBI" id="CHEBI:15378"/>
        <dbReference type="ChEBI" id="CHEBI:29032"/>
        <dbReference type="ChEBI" id="CHEBI:30616"/>
        <dbReference type="ChEBI" id="CHEBI:456216"/>
        <dbReference type="EC" id="2.7.1.33"/>
    </reaction>
</comment>
<dbReference type="InterPro" id="IPR043129">
    <property type="entry name" value="ATPase_NBD"/>
</dbReference>
<evidence type="ECO:0000256" key="2">
    <source>
        <dbReference type="ARBA" id="ARBA00001958"/>
    </source>
</evidence>
<evidence type="ECO:0000256" key="7">
    <source>
        <dbReference type="ARBA" id="ARBA00022490"/>
    </source>
</evidence>
<keyword evidence="16" id="KW-0479">Metal-binding</keyword>
<name>A0A1M6NAD7_9BACT</name>
<evidence type="ECO:0000256" key="3">
    <source>
        <dbReference type="ARBA" id="ARBA00004496"/>
    </source>
</evidence>
<accession>A0A1M6NAD7</accession>
<keyword evidence="11 16" id="KW-0067">ATP-binding</keyword>
<evidence type="ECO:0000256" key="11">
    <source>
        <dbReference type="ARBA" id="ARBA00022840"/>
    </source>
</evidence>
<dbReference type="GO" id="GO:0004594">
    <property type="term" value="F:pantothenate kinase activity"/>
    <property type="evidence" value="ECO:0007669"/>
    <property type="project" value="UniProtKB-UniRule"/>
</dbReference>
<dbReference type="CDD" id="cd24015">
    <property type="entry name" value="ASKHA_NBD_PanK-III"/>
    <property type="match status" value="1"/>
</dbReference>
<keyword evidence="8 16" id="KW-0808">Transferase</keyword>
<comment type="function">
    <text evidence="16">Catalyzes the phosphorylation of pantothenate (Pan), the first step in CoA biosynthesis.</text>
</comment>
<evidence type="ECO:0000256" key="16">
    <source>
        <dbReference type="HAMAP-Rule" id="MF_01274"/>
    </source>
</evidence>
<dbReference type="InParanoid" id="A0A1M6NAD7"/>
<evidence type="ECO:0000256" key="15">
    <source>
        <dbReference type="ARBA" id="ARBA00040883"/>
    </source>
</evidence>
<dbReference type="PANTHER" id="PTHR34265">
    <property type="entry name" value="TYPE III PANTOTHENATE KINASE"/>
    <property type="match status" value="1"/>
</dbReference>
<feature type="active site" description="Proton acceptor" evidence="16">
    <location>
        <position position="109"/>
    </location>
</feature>
<dbReference type="EC" id="2.7.1.33" evidence="6 16"/>
<gene>
    <name evidence="16" type="primary">coaX</name>
    <name evidence="17" type="ORF">SAMN02745181_2791</name>
</gene>
<dbReference type="Proteomes" id="UP000184510">
    <property type="component" value="Unassembled WGS sequence"/>
</dbReference>
<sequence length="256" mass="27800">MAVRCHNLLEIMRCLLIDNSNTRTKFAIGTENELKPLAARIPTRDLSPTTLTEALQGESYDCVYLCSVVPEKAALMAEFFQNCPFHKLSYQSDLGIQIDYPKPEQIGADRLANAIGVHHLFRSPAIVIDFGTAVTFDVVGADATYLGGVIAPGLPSMTDYLANRTALLPKIELSEPTSAIGKSTVDAMHVGAVYGYRGLVREIIHKLRDEMPGDPVIVATGGDAELIAQGVEEIQHVSPILTLEGIRIAATRHFQS</sequence>
<dbReference type="Gene3D" id="3.30.420.40">
    <property type="match status" value="2"/>
</dbReference>
<dbReference type="RefSeq" id="WP_234991755.1">
    <property type="nucleotide sequence ID" value="NZ_FQYR01000005.1"/>
</dbReference>
<comment type="subcellular location">
    <subcellularLocation>
        <location evidence="3 16">Cytoplasm</location>
    </subcellularLocation>
</comment>
<dbReference type="EMBL" id="FQYR01000005">
    <property type="protein sequence ID" value="SHJ92665.1"/>
    <property type="molecule type" value="Genomic_DNA"/>
</dbReference>
<evidence type="ECO:0000256" key="13">
    <source>
        <dbReference type="ARBA" id="ARBA00022993"/>
    </source>
</evidence>
<dbReference type="STRING" id="1123071.SAMN02745181_2791"/>
<evidence type="ECO:0000256" key="1">
    <source>
        <dbReference type="ARBA" id="ARBA00001206"/>
    </source>
</evidence>
<comment type="cofactor">
    <cofactor evidence="16">
        <name>NH4(+)</name>
        <dbReference type="ChEBI" id="CHEBI:28938"/>
    </cofactor>
    <cofactor evidence="16">
        <name>K(+)</name>
        <dbReference type="ChEBI" id="CHEBI:29103"/>
    </cofactor>
    <text evidence="16">A monovalent cation. Ammonium or potassium.</text>
</comment>
<feature type="binding site" evidence="16">
    <location>
        <position position="132"/>
    </location>
    <ligand>
        <name>ATP</name>
        <dbReference type="ChEBI" id="CHEBI:30616"/>
    </ligand>
</feature>
<keyword evidence="18" id="KW-1185">Reference proteome</keyword>
<dbReference type="InterPro" id="IPR004619">
    <property type="entry name" value="Type_III_PanK"/>
</dbReference>
<organism evidence="17 18">
    <name type="scientific">Rubritalea squalenifaciens DSM 18772</name>
    <dbReference type="NCBI Taxonomy" id="1123071"/>
    <lineage>
        <taxon>Bacteria</taxon>
        <taxon>Pseudomonadati</taxon>
        <taxon>Verrucomicrobiota</taxon>
        <taxon>Verrucomicrobiia</taxon>
        <taxon>Verrucomicrobiales</taxon>
        <taxon>Rubritaleaceae</taxon>
        <taxon>Rubritalea</taxon>
    </lineage>
</organism>
<feature type="binding site" evidence="16">
    <location>
        <position position="184"/>
    </location>
    <ligand>
        <name>substrate</name>
    </ligand>
</feature>
<comment type="similarity">
    <text evidence="14 16">Belongs to the type III pantothenate kinase family.</text>
</comment>
<dbReference type="UniPathway" id="UPA00241">
    <property type="reaction ID" value="UER00352"/>
</dbReference>
<comment type="cofactor">
    <cofactor evidence="2">
        <name>K(+)</name>
        <dbReference type="ChEBI" id="CHEBI:29103"/>
    </cofactor>
</comment>
<evidence type="ECO:0000313" key="18">
    <source>
        <dbReference type="Proteomes" id="UP000184510"/>
    </source>
</evidence>
<dbReference type="Pfam" id="PF03309">
    <property type="entry name" value="Pan_kinase"/>
    <property type="match status" value="1"/>
</dbReference>
<dbReference type="AlphaFoldDB" id="A0A1M6NAD7"/>